<dbReference type="AlphaFoldDB" id="A0A3S0VDX7"/>
<reference evidence="2 3" key="1">
    <citation type="submission" date="2018-12" db="EMBL/GenBank/DDBJ databases">
        <authorList>
            <person name="Li F."/>
        </authorList>
    </citation>
    <scope>NUCLEOTIDE SEQUENCE [LARGE SCALE GENOMIC DNA]</scope>
    <source>
        <strain evidence="2 3">EGI 6500705</strain>
    </source>
</reference>
<keyword evidence="1" id="KW-1133">Transmembrane helix</keyword>
<keyword evidence="1" id="KW-0812">Transmembrane</keyword>
<evidence type="ECO:0000313" key="2">
    <source>
        <dbReference type="EMBL" id="RUQ98033.1"/>
    </source>
</evidence>
<gene>
    <name evidence="2" type="ORF">ELQ94_13430</name>
</gene>
<dbReference type="EMBL" id="RZGZ01000004">
    <property type="protein sequence ID" value="RUQ98033.1"/>
    <property type="molecule type" value="Genomic_DNA"/>
</dbReference>
<evidence type="ECO:0000313" key="3">
    <source>
        <dbReference type="Proteomes" id="UP000274909"/>
    </source>
</evidence>
<name>A0A3S0VDX7_9MICO</name>
<evidence type="ECO:0000256" key="1">
    <source>
        <dbReference type="SAM" id="Phobius"/>
    </source>
</evidence>
<feature type="transmembrane region" description="Helical" evidence="1">
    <location>
        <begin position="37"/>
        <end position="56"/>
    </location>
</feature>
<sequence length="62" mass="6449">MTTLLALPVPSLTSEPLERGLSLDMLAQSGADNLLPLVAFGIATVLLGGLAVLIAARHRRGR</sequence>
<comment type="caution">
    <text evidence="2">The sequence shown here is derived from an EMBL/GenBank/DDBJ whole genome shotgun (WGS) entry which is preliminary data.</text>
</comment>
<accession>A0A3S0VDX7</accession>
<dbReference type="Proteomes" id="UP000274909">
    <property type="component" value="Unassembled WGS sequence"/>
</dbReference>
<keyword evidence="3" id="KW-1185">Reference proteome</keyword>
<dbReference type="RefSeq" id="WP_127050888.1">
    <property type="nucleotide sequence ID" value="NZ_RZGZ01000004.1"/>
</dbReference>
<proteinExistence type="predicted"/>
<protein>
    <submittedName>
        <fullName evidence="2">Uncharacterized protein</fullName>
    </submittedName>
</protein>
<keyword evidence="1" id="KW-0472">Membrane</keyword>
<organism evidence="2 3">
    <name type="scientific">Labedella endophytica</name>
    <dbReference type="NCBI Taxonomy" id="1523160"/>
    <lineage>
        <taxon>Bacteria</taxon>
        <taxon>Bacillati</taxon>
        <taxon>Actinomycetota</taxon>
        <taxon>Actinomycetes</taxon>
        <taxon>Micrococcales</taxon>
        <taxon>Microbacteriaceae</taxon>
        <taxon>Labedella</taxon>
    </lineage>
</organism>